<dbReference type="SMR" id="A0A3B6HRJ0"/>
<dbReference type="Gramene" id="TraesCAD_scaffold_032135_01G000400.1">
    <property type="protein sequence ID" value="TraesCAD_scaffold_032135_01G000400.1"/>
    <property type="gene ID" value="TraesCAD_scaffold_032135_01G000400"/>
</dbReference>
<dbReference type="Gramene" id="TraesSYM4A03G02058980.1">
    <property type="protein sequence ID" value="TraesSYM4A03G02058980.1"/>
    <property type="gene ID" value="TraesSYM4A03G02058980"/>
</dbReference>
<dbReference type="InterPro" id="IPR005061">
    <property type="entry name" value="Ist1"/>
</dbReference>
<dbReference type="Gramene" id="TraesJUL4A03G02052080.1">
    <property type="protein sequence ID" value="TraesJUL4A03G02052080.1"/>
    <property type="gene ID" value="TraesJUL4A03G02052080"/>
</dbReference>
<accession>A0A3B6HRJ0</accession>
<name>A0A3B6HRJ0_WHEAT</name>
<dbReference type="Gramene" id="TraesRN4A0100173300.1">
    <property type="protein sequence ID" value="TraesRN4A0100173300.1"/>
    <property type="gene ID" value="TraesRN4A0100173300"/>
</dbReference>
<dbReference type="Gramene" id="TraesPARA_EIv1.0_1290340.1">
    <property type="protein sequence ID" value="TraesPARA_EIv1.0_1290340.1.CDS"/>
    <property type="gene ID" value="TraesPARA_EIv1.0_1290340"/>
</dbReference>
<dbReference type="GeneID" id="123085326"/>
<evidence type="ECO:0000256" key="2">
    <source>
        <dbReference type="SAM" id="MobiDB-lite"/>
    </source>
</evidence>
<gene>
    <name evidence="3" type="primary">LOC123085326</name>
</gene>
<evidence type="ECO:0000256" key="1">
    <source>
        <dbReference type="ARBA" id="ARBA00005536"/>
    </source>
</evidence>
<dbReference type="InterPro" id="IPR042277">
    <property type="entry name" value="IST1-like"/>
</dbReference>
<dbReference type="Gramene" id="TraesMAC4A03G02032380.1">
    <property type="protein sequence ID" value="TraesMAC4A03G02032380.1"/>
    <property type="gene ID" value="TraesMAC4A03G02032380"/>
</dbReference>
<sequence length="282" mass="31132">MGFLQKTSKQTAKLKSLLGLAVSRIAVARRPRLARKSIACSDASQLLVLGHLDRALHRAEQVIQEDNMLEAFGIIELYCKRLIEQAEQIDKPQECGEELREAAASIMFAAGWCGDLQELLFARTILADKFGGDFAVAAKEGTGIVDPILVWKLSGSTAGMELKKKVTKEIATENNILVDFSELPEATEDGNDILVDFFELQEATKEGNNNVPDSQELLGEMPCQDDMDESSESDNDHPRSHGTNTPGLESDENVHIVTNSDGSDDEEVTGRRNRRWWRLGCA</sequence>
<evidence type="ECO:0000313" key="4">
    <source>
        <dbReference type="Proteomes" id="UP000019116"/>
    </source>
</evidence>
<evidence type="ECO:0000313" key="3">
    <source>
        <dbReference type="EnsemblPlants" id="TraesCS4A02G084800.1"/>
    </source>
</evidence>
<dbReference type="Gramene" id="TraesSTA4A03G02029290.1">
    <property type="protein sequence ID" value="TraesSTA4A03G02029290.1"/>
    <property type="gene ID" value="TraesSTA4A03G02029290"/>
</dbReference>
<dbReference type="AlphaFoldDB" id="A0A3B6HRJ0"/>
<dbReference type="Gramene" id="TraesARI4A03G02068930.1">
    <property type="protein sequence ID" value="TraesARI4A03G02068930.1"/>
    <property type="gene ID" value="TraesARI4A03G02068930"/>
</dbReference>
<dbReference type="Gramene" id="TraesLAC4A03G01986440.1">
    <property type="protein sequence ID" value="TraesLAC4A03G01986440.1"/>
    <property type="gene ID" value="TraesLAC4A03G01986440"/>
</dbReference>
<dbReference type="STRING" id="4565.A0A3B6HRJ0"/>
<reference evidence="3" key="2">
    <citation type="submission" date="2018-10" db="UniProtKB">
        <authorList>
            <consortium name="EnsemblPlants"/>
        </authorList>
    </citation>
    <scope>IDENTIFICATION</scope>
</reference>
<dbReference type="Gramene" id="TraesCS4A02G084800.1">
    <property type="protein sequence ID" value="TraesCS4A02G084800.1"/>
    <property type="gene ID" value="TraesCS4A02G084800"/>
</dbReference>
<proteinExistence type="inferred from homology"/>
<feature type="region of interest" description="Disordered" evidence="2">
    <location>
        <begin position="205"/>
        <end position="271"/>
    </location>
</feature>
<dbReference type="Gramene" id="TraesNOR4A03G02059630.1">
    <property type="protein sequence ID" value="TraesNOR4A03G02059630.1"/>
    <property type="gene ID" value="TraesNOR4A03G02059630"/>
</dbReference>
<dbReference type="GO" id="GO:0015031">
    <property type="term" value="P:protein transport"/>
    <property type="evidence" value="ECO:0007669"/>
    <property type="project" value="InterPro"/>
</dbReference>
<keyword evidence="4" id="KW-1185">Reference proteome</keyword>
<dbReference type="GO" id="GO:0008104">
    <property type="term" value="P:intracellular protein localization"/>
    <property type="evidence" value="ECO:0000318"/>
    <property type="project" value="GO_Central"/>
</dbReference>
<reference evidence="3" key="1">
    <citation type="submission" date="2018-08" db="EMBL/GenBank/DDBJ databases">
        <authorList>
            <person name="Rossello M."/>
        </authorList>
    </citation>
    <scope>NUCLEOTIDE SEQUENCE [LARGE SCALE GENOMIC DNA]</scope>
    <source>
        <strain evidence="3">cv. Chinese Spring</strain>
    </source>
</reference>
<dbReference type="Pfam" id="PF03398">
    <property type="entry name" value="Ist1"/>
    <property type="match status" value="1"/>
</dbReference>
<dbReference type="OrthoDB" id="29853at2759"/>
<dbReference type="Gene3D" id="1.20.1260.60">
    <property type="entry name" value="Vacuolar protein sorting-associated protein Ist1"/>
    <property type="match status" value="1"/>
</dbReference>
<dbReference type="FunFam" id="1.20.1260.60:FF:000002">
    <property type="entry name" value="Vacuolar protein sorting-associated protein IST1"/>
    <property type="match status" value="1"/>
</dbReference>
<dbReference type="PANTHER" id="PTHR12161:SF26">
    <property type="entry name" value="EXPRESSED PROTEIN"/>
    <property type="match status" value="1"/>
</dbReference>
<dbReference type="RefSeq" id="XP_044362890.1">
    <property type="nucleotide sequence ID" value="XM_044506955.1"/>
</dbReference>
<dbReference type="Gramene" id="TraesLDM4A03G02032150.1">
    <property type="protein sequence ID" value="TraesLDM4A03G02032150.1"/>
    <property type="gene ID" value="TraesLDM4A03G02032150"/>
</dbReference>
<feature type="compositionally biased region" description="Acidic residues" evidence="2">
    <location>
        <begin position="223"/>
        <end position="233"/>
    </location>
</feature>
<dbReference type="Gramene" id="TraesCS4A03G0172000.1">
    <property type="protein sequence ID" value="TraesCS4A03G0172000.1.CDS"/>
    <property type="gene ID" value="TraesCS4A03G0172000"/>
</dbReference>
<comment type="similarity">
    <text evidence="1">Belongs to the IST1 family.</text>
</comment>
<dbReference type="Gramene" id="TraesCLE_scaffold_117258_01G000200.1">
    <property type="protein sequence ID" value="TraesCLE_scaffold_117258_01G000200.1"/>
    <property type="gene ID" value="TraesCLE_scaffold_117258_01G000200"/>
</dbReference>
<organism evidence="3">
    <name type="scientific">Triticum aestivum</name>
    <name type="common">Wheat</name>
    <dbReference type="NCBI Taxonomy" id="4565"/>
    <lineage>
        <taxon>Eukaryota</taxon>
        <taxon>Viridiplantae</taxon>
        <taxon>Streptophyta</taxon>
        <taxon>Embryophyta</taxon>
        <taxon>Tracheophyta</taxon>
        <taxon>Spermatophyta</taxon>
        <taxon>Magnoliopsida</taxon>
        <taxon>Liliopsida</taxon>
        <taxon>Poales</taxon>
        <taxon>Poaceae</taxon>
        <taxon>BOP clade</taxon>
        <taxon>Pooideae</taxon>
        <taxon>Triticodae</taxon>
        <taxon>Triticeae</taxon>
        <taxon>Triticinae</taxon>
        <taxon>Triticum</taxon>
    </lineage>
</organism>
<dbReference type="Gramene" id="TraesROB_scaffold_004153_01G000400.1">
    <property type="protein sequence ID" value="TraesROB_scaffold_004153_01G000400.1"/>
    <property type="gene ID" value="TraesROB_scaffold_004153_01G000400"/>
</dbReference>
<dbReference type="EnsemblPlants" id="TraesCS4A02G084800.1">
    <property type="protein sequence ID" value="TraesCS4A02G084800.1"/>
    <property type="gene ID" value="TraesCS4A02G084800"/>
</dbReference>
<protein>
    <submittedName>
        <fullName evidence="3">Uncharacterized protein</fullName>
    </submittedName>
</protein>
<dbReference type="Gramene" id="TraesJAG4A03G02040090.1">
    <property type="protein sequence ID" value="TraesJAG4A03G02040090.1"/>
    <property type="gene ID" value="TraesJAG4A03G02040090"/>
</dbReference>
<dbReference type="Gramene" id="TraesWEE_scaffold_112404_01G000200.1">
    <property type="protein sequence ID" value="TraesWEE_scaffold_112404_01G000200.1"/>
    <property type="gene ID" value="TraesWEE_scaffold_112404_01G000200"/>
</dbReference>
<dbReference type="OMA" id="VIDPQCK"/>
<dbReference type="PaxDb" id="4565-Traes_4AS_271282074.1"/>
<dbReference type="Proteomes" id="UP000019116">
    <property type="component" value="Chromosome 4A"/>
</dbReference>
<dbReference type="PANTHER" id="PTHR12161">
    <property type="entry name" value="IST1 FAMILY MEMBER"/>
    <property type="match status" value="1"/>
</dbReference>